<comment type="caution">
    <text evidence="5">The sequence shown here is derived from an EMBL/GenBank/DDBJ whole genome shotgun (WGS) entry which is preliminary data.</text>
</comment>
<protein>
    <submittedName>
        <fullName evidence="5">Adhesin</fullName>
    </submittedName>
</protein>
<evidence type="ECO:0000256" key="3">
    <source>
        <dbReference type="RuleBase" id="RU003512"/>
    </source>
</evidence>
<keyword evidence="2 4" id="KW-0732">Signal</keyword>
<dbReference type="Pfam" id="PF01297">
    <property type="entry name" value="ZnuA"/>
    <property type="match status" value="1"/>
</dbReference>
<dbReference type="GO" id="GO:0030001">
    <property type="term" value="P:metal ion transport"/>
    <property type="evidence" value="ECO:0007669"/>
    <property type="project" value="InterPro"/>
</dbReference>
<gene>
    <name evidence="5" type="ORF">GCM10007380_12700</name>
</gene>
<feature type="signal peptide" evidence="4">
    <location>
        <begin position="1"/>
        <end position="21"/>
    </location>
</feature>
<dbReference type="Gene3D" id="3.40.50.1980">
    <property type="entry name" value="Nitrogenase molybdenum iron protein domain"/>
    <property type="match status" value="2"/>
</dbReference>
<accession>A0A8J3EUT9</accession>
<feature type="chain" id="PRO_5039204428" evidence="4">
    <location>
        <begin position="22"/>
        <end position="315"/>
    </location>
</feature>
<dbReference type="InterPro" id="IPR050492">
    <property type="entry name" value="Bact_metal-bind_prot9"/>
</dbReference>
<name>A0A8J3EUT9_9BACI</name>
<reference evidence="6" key="1">
    <citation type="journal article" date="2019" name="Int. J. Syst. Evol. Microbiol.">
        <title>The Global Catalogue of Microorganisms (GCM) 10K type strain sequencing project: providing services to taxonomists for standard genome sequencing and annotation.</title>
        <authorList>
            <consortium name="The Broad Institute Genomics Platform"/>
            <consortium name="The Broad Institute Genome Sequencing Center for Infectious Disease"/>
            <person name="Wu L."/>
            <person name="Ma J."/>
        </authorList>
    </citation>
    <scope>NUCLEOTIDE SEQUENCE [LARGE SCALE GENOMIC DNA]</scope>
    <source>
        <strain evidence="6">CGMCC 1.14993</strain>
    </source>
</reference>
<dbReference type="PRINTS" id="PR00691">
    <property type="entry name" value="ADHESINB"/>
</dbReference>
<dbReference type="CDD" id="cd01017">
    <property type="entry name" value="AdcA"/>
    <property type="match status" value="1"/>
</dbReference>
<dbReference type="GO" id="GO:0046872">
    <property type="term" value="F:metal ion binding"/>
    <property type="evidence" value="ECO:0007669"/>
    <property type="project" value="InterPro"/>
</dbReference>
<dbReference type="InterPro" id="IPR006128">
    <property type="entry name" value="Lipoprotein_PsaA-like"/>
</dbReference>
<evidence type="ECO:0000256" key="1">
    <source>
        <dbReference type="ARBA" id="ARBA00022448"/>
    </source>
</evidence>
<dbReference type="PANTHER" id="PTHR42953">
    <property type="entry name" value="HIGH-AFFINITY ZINC UPTAKE SYSTEM PROTEIN ZNUA-RELATED"/>
    <property type="match status" value="1"/>
</dbReference>
<evidence type="ECO:0000313" key="5">
    <source>
        <dbReference type="EMBL" id="GGI12395.1"/>
    </source>
</evidence>
<sequence>MKFTKLAMITLLLSGAILSGCKEENTANDENKNHLTIYTTIFPLMDFAKKIGGKYVDVTSIYPAGVDTHDFEPTSKQIVKIANADLFIYNGAGMEPFAEKINETLKNNDVAILEASKNIEYIHSSEEEHQDEHDHEGEHHDVDPHVWLDPTLAKIEAENIKNELTKLMPKNKQYFEDNFNKIEGQFDELDNELKSLILHSERKDIVVSHAAYGYWENRYGIEQIPITGLSPSQEPSQKELKKVVDFTREHNVKYILFETFATPKVASVVKDETNAEILRLNHLATVSEEDLKNKKDYFDLMKENIQILDKTLNNK</sequence>
<dbReference type="InterPro" id="IPR006129">
    <property type="entry name" value="AdhesinB"/>
</dbReference>
<evidence type="ECO:0000256" key="4">
    <source>
        <dbReference type="SAM" id="SignalP"/>
    </source>
</evidence>
<comment type="similarity">
    <text evidence="3">Belongs to the bacterial solute-binding protein 9 family.</text>
</comment>
<dbReference type="EMBL" id="BMHB01000001">
    <property type="protein sequence ID" value="GGI12395.1"/>
    <property type="molecule type" value="Genomic_DNA"/>
</dbReference>
<dbReference type="Proteomes" id="UP000626244">
    <property type="component" value="Unassembled WGS sequence"/>
</dbReference>
<dbReference type="PANTHER" id="PTHR42953:SF8">
    <property type="entry name" value="ZINT DOMAIN-CONTAINING PROTEIN"/>
    <property type="match status" value="1"/>
</dbReference>
<dbReference type="PROSITE" id="PS51257">
    <property type="entry name" value="PROKAR_LIPOPROTEIN"/>
    <property type="match status" value="1"/>
</dbReference>
<dbReference type="SUPFAM" id="SSF53807">
    <property type="entry name" value="Helical backbone' metal receptor"/>
    <property type="match status" value="1"/>
</dbReference>
<dbReference type="PRINTS" id="PR00690">
    <property type="entry name" value="ADHESNFAMILY"/>
</dbReference>
<proteinExistence type="inferred from homology"/>
<organism evidence="5 6">
    <name type="scientific">Gottfriedia solisilvae</name>
    <dbReference type="NCBI Taxonomy" id="1516104"/>
    <lineage>
        <taxon>Bacteria</taxon>
        <taxon>Bacillati</taxon>
        <taxon>Bacillota</taxon>
        <taxon>Bacilli</taxon>
        <taxon>Bacillales</taxon>
        <taxon>Bacillaceae</taxon>
        <taxon>Gottfriedia</taxon>
    </lineage>
</organism>
<evidence type="ECO:0000256" key="2">
    <source>
        <dbReference type="ARBA" id="ARBA00022729"/>
    </source>
</evidence>
<dbReference type="AlphaFoldDB" id="A0A8J3EUT9"/>
<dbReference type="InterPro" id="IPR006127">
    <property type="entry name" value="ZnuA-like"/>
</dbReference>
<dbReference type="GO" id="GO:0007155">
    <property type="term" value="P:cell adhesion"/>
    <property type="evidence" value="ECO:0007669"/>
    <property type="project" value="InterPro"/>
</dbReference>
<keyword evidence="1 3" id="KW-0813">Transport</keyword>
<evidence type="ECO:0000313" key="6">
    <source>
        <dbReference type="Proteomes" id="UP000626244"/>
    </source>
</evidence>
<keyword evidence="6" id="KW-1185">Reference proteome</keyword>